<protein>
    <submittedName>
        <fullName evidence="3">Uncharacterized protein</fullName>
    </submittedName>
</protein>
<dbReference type="EMBL" id="BQXS01012282">
    <property type="protein sequence ID" value="GKT21005.1"/>
    <property type="molecule type" value="Genomic_DNA"/>
</dbReference>
<keyword evidence="2" id="KW-1133">Transmembrane helix</keyword>
<feature type="transmembrane region" description="Helical" evidence="2">
    <location>
        <begin position="116"/>
        <end position="139"/>
    </location>
</feature>
<keyword evidence="4" id="KW-1185">Reference proteome</keyword>
<feature type="region of interest" description="Disordered" evidence="1">
    <location>
        <begin position="825"/>
        <end position="844"/>
    </location>
</feature>
<evidence type="ECO:0000256" key="2">
    <source>
        <dbReference type="SAM" id="Phobius"/>
    </source>
</evidence>
<proteinExistence type="predicted"/>
<reference evidence="3" key="1">
    <citation type="submission" date="2022-03" db="EMBL/GenBank/DDBJ databases">
        <title>Draft genome sequence of Aduncisulcus paluster, a free-living microaerophilic Fornicata.</title>
        <authorList>
            <person name="Yuyama I."/>
            <person name="Kume K."/>
            <person name="Tamura T."/>
            <person name="Inagaki Y."/>
            <person name="Hashimoto T."/>
        </authorList>
    </citation>
    <scope>NUCLEOTIDE SEQUENCE</scope>
    <source>
        <strain evidence="3">NY0171</strain>
    </source>
</reference>
<gene>
    <name evidence="3" type="ORF">ADUPG1_011805</name>
</gene>
<comment type="caution">
    <text evidence="3">The sequence shown here is derived from an EMBL/GenBank/DDBJ whole genome shotgun (WGS) entry which is preliminary data.</text>
</comment>
<feature type="compositionally biased region" description="Basic and acidic residues" evidence="1">
    <location>
        <begin position="473"/>
        <end position="485"/>
    </location>
</feature>
<dbReference type="Proteomes" id="UP001057375">
    <property type="component" value="Unassembled WGS sequence"/>
</dbReference>
<evidence type="ECO:0000256" key="1">
    <source>
        <dbReference type="SAM" id="MobiDB-lite"/>
    </source>
</evidence>
<feature type="region of interest" description="Disordered" evidence="1">
    <location>
        <begin position="413"/>
        <end position="550"/>
    </location>
</feature>
<feature type="transmembrane region" description="Helical" evidence="2">
    <location>
        <begin position="252"/>
        <end position="271"/>
    </location>
</feature>
<feature type="transmembrane region" description="Helical" evidence="2">
    <location>
        <begin position="29"/>
        <end position="50"/>
    </location>
</feature>
<organism evidence="3 4">
    <name type="scientific">Aduncisulcus paluster</name>
    <dbReference type="NCBI Taxonomy" id="2918883"/>
    <lineage>
        <taxon>Eukaryota</taxon>
        <taxon>Metamonada</taxon>
        <taxon>Carpediemonas-like organisms</taxon>
        <taxon>Aduncisulcus</taxon>
    </lineage>
</organism>
<feature type="region of interest" description="Disordered" evidence="1">
    <location>
        <begin position="316"/>
        <end position="378"/>
    </location>
</feature>
<accession>A0ABQ5JXC8</accession>
<keyword evidence="2" id="KW-0472">Membrane</keyword>
<feature type="compositionally biased region" description="Acidic residues" evidence="1">
    <location>
        <begin position="589"/>
        <end position="601"/>
    </location>
</feature>
<feature type="compositionally biased region" description="Low complexity" evidence="1">
    <location>
        <begin position="620"/>
        <end position="637"/>
    </location>
</feature>
<evidence type="ECO:0000313" key="4">
    <source>
        <dbReference type="Proteomes" id="UP001057375"/>
    </source>
</evidence>
<feature type="transmembrane region" description="Helical" evidence="2">
    <location>
        <begin position="277"/>
        <end position="301"/>
    </location>
</feature>
<feature type="transmembrane region" description="Helical" evidence="2">
    <location>
        <begin position="159"/>
        <end position="184"/>
    </location>
</feature>
<feature type="region of interest" description="Disordered" evidence="1">
    <location>
        <begin position="564"/>
        <end position="656"/>
    </location>
</feature>
<feature type="transmembrane region" description="Helical" evidence="2">
    <location>
        <begin position="221"/>
        <end position="240"/>
    </location>
</feature>
<dbReference type="InterPro" id="IPR052994">
    <property type="entry name" value="Tiny_macrocysts_regulators"/>
</dbReference>
<feature type="compositionally biased region" description="Basic and acidic residues" evidence="1">
    <location>
        <begin position="319"/>
        <end position="336"/>
    </location>
</feature>
<name>A0ABQ5JXC8_9EUKA</name>
<feature type="transmembrane region" description="Helical" evidence="2">
    <location>
        <begin position="83"/>
        <end position="104"/>
    </location>
</feature>
<evidence type="ECO:0000313" key="3">
    <source>
        <dbReference type="EMBL" id="GKT21005.1"/>
    </source>
</evidence>
<feature type="transmembrane region" description="Helical" evidence="2">
    <location>
        <begin position="196"/>
        <end position="215"/>
    </location>
</feature>
<feature type="non-terminal residue" evidence="3">
    <location>
        <position position="844"/>
    </location>
</feature>
<feature type="region of interest" description="Disordered" evidence="1">
    <location>
        <begin position="714"/>
        <end position="747"/>
    </location>
</feature>
<keyword evidence="2" id="KW-0812">Transmembrane</keyword>
<sequence length="844" mass="93586">MANKIVSPRDTIENSLFTLVFTLTKENRAFSFITLFLIFIDFLQLASFAISSDFDLPEGIKQVATIITWTRFTKEPIGGEGAILYNIIGSLIIVWLVFILLSIAMIRLYGDSEFPLFLINILRISATFFATAFFIPLLTCMVKYPMMMDLTTGPIVLTIFSYITSILFTALAFLFTATFTAYDFNSNPLARPHSRVDLILLCLKLVLTLITGFVVNRTIQHIIIIVVLFLMVVALARFQAYYRSWIAVLRSALFGFGLGLAICSFLADHFFGSLSQWIQVLLFVLLACISSAVCGLITWGLRNELRVVYRRDREKKRMQREEKQKEKEKPENMVKERKGRHGKYMASNDGSARKDSGRSHHSTNSSARDVPPSMPQTQALIGGMSNVMIAQSGDADQMIQSTIDFADVESVGDDDLLGSHSDSDLRKLRGSGRRDSHSEHAQPEARHEERSSTWSLPHSSDEDNPGSKPKKGRIAEVKSGRRSSESSDSTKGSQSHPGAHIQGEDSDLVEHSPSTSEHTHDPDSISHGHSESIGSDADDPGSFHSVSDDHGVLISPKMVAGVNVHDDKGSAMHGDDLENTATSKIDKYDGEEEEEEEEEEDSKSSSSNLYGEVGRGMNTGDADSYDGYGYDEYSNNNEGKEEDWRNLSPSPSKVVNSVSTASGLCLAGISVLNLRVEHKMKEVLSEDGLDNRGDLLSPANQSRVQGMSRYGSLQEVNGQSTTKVNSSLNSPQHSLSEQSASSKNSKKSLVAKREIVHDVAGSESIYNSALASKFKDNYWVLLHQASLLMFSNQLMRSYFIVTKAQKQYDIARSKRWTKADVLTGKKSEERDRKTGRLVKRSGSF</sequence>
<feature type="compositionally biased region" description="Basic residues" evidence="1">
    <location>
        <begin position="835"/>
        <end position="844"/>
    </location>
</feature>
<feature type="compositionally biased region" description="Basic and acidic residues" evidence="1">
    <location>
        <begin position="825"/>
        <end position="834"/>
    </location>
</feature>
<dbReference type="PANTHER" id="PTHR31600">
    <property type="entry name" value="TINY MACROCYSTS PROTEIN B-RELATED"/>
    <property type="match status" value="1"/>
</dbReference>
<feature type="compositionally biased region" description="Basic and acidic residues" evidence="1">
    <location>
        <begin position="421"/>
        <end position="451"/>
    </location>
</feature>
<dbReference type="PANTHER" id="PTHR31600:SF2">
    <property type="entry name" value="GAMETE ENRICHED GENE 10 PROTEIN-RELATED"/>
    <property type="match status" value="1"/>
</dbReference>
<feature type="compositionally biased region" description="Basic and acidic residues" evidence="1">
    <location>
        <begin position="564"/>
        <end position="576"/>
    </location>
</feature>
<feature type="compositionally biased region" description="Basic and acidic residues" evidence="1">
    <location>
        <begin position="517"/>
        <end position="530"/>
    </location>
</feature>
<feature type="compositionally biased region" description="Low complexity" evidence="1">
    <location>
        <begin position="486"/>
        <end position="495"/>
    </location>
</feature>
<feature type="compositionally biased region" description="Polar residues" evidence="1">
    <location>
        <begin position="714"/>
        <end position="743"/>
    </location>
</feature>